<dbReference type="EMBL" id="QVLU01000005">
    <property type="protein sequence ID" value="RGE72646.1"/>
    <property type="molecule type" value="Genomic_DNA"/>
</dbReference>
<accession>A0A3E3IZX0</accession>
<proteinExistence type="predicted"/>
<dbReference type="Proteomes" id="UP000261166">
    <property type="component" value="Unassembled WGS sequence"/>
</dbReference>
<dbReference type="RefSeq" id="WP_025491431.1">
    <property type="nucleotide sequence ID" value="NZ_QVLU01000005.1"/>
</dbReference>
<evidence type="ECO:0000313" key="3">
    <source>
        <dbReference type="Proteomes" id="UP000261166"/>
    </source>
</evidence>
<keyword evidence="1" id="KW-0472">Membrane</keyword>
<keyword evidence="1" id="KW-0812">Transmembrane</keyword>
<organism evidence="2 3">
    <name type="scientific">Eisenbergiella massiliensis</name>
    <dbReference type="NCBI Taxonomy" id="1720294"/>
    <lineage>
        <taxon>Bacteria</taxon>
        <taxon>Bacillati</taxon>
        <taxon>Bacillota</taxon>
        <taxon>Clostridia</taxon>
        <taxon>Lachnospirales</taxon>
        <taxon>Lachnospiraceae</taxon>
        <taxon>Eisenbergiella</taxon>
    </lineage>
</organism>
<name>A0A3E3IZX0_9FIRM</name>
<gene>
    <name evidence="2" type="ORF">DWY69_07105</name>
</gene>
<comment type="caution">
    <text evidence="2">The sequence shown here is derived from an EMBL/GenBank/DDBJ whole genome shotgun (WGS) entry which is preliminary data.</text>
</comment>
<sequence length="77" mass="9065">MKESKDEKPHIVMVQITIAVLVVGQMINAYQERQAHREIWDSLTEIQRELELSIENQNLHLKNVQDFADDLLETLQH</sequence>
<evidence type="ECO:0000313" key="2">
    <source>
        <dbReference type="EMBL" id="RGE72646.1"/>
    </source>
</evidence>
<dbReference type="AlphaFoldDB" id="A0A3E3IZX0"/>
<protein>
    <submittedName>
        <fullName evidence="2">Uncharacterized protein</fullName>
    </submittedName>
</protein>
<evidence type="ECO:0000256" key="1">
    <source>
        <dbReference type="SAM" id="Phobius"/>
    </source>
</evidence>
<feature type="transmembrane region" description="Helical" evidence="1">
    <location>
        <begin position="12"/>
        <end position="30"/>
    </location>
</feature>
<reference evidence="2 3" key="1">
    <citation type="submission" date="2018-08" db="EMBL/GenBank/DDBJ databases">
        <title>A genome reference for cultivated species of the human gut microbiota.</title>
        <authorList>
            <person name="Zou Y."/>
            <person name="Xue W."/>
            <person name="Luo G."/>
        </authorList>
    </citation>
    <scope>NUCLEOTIDE SEQUENCE [LARGE SCALE GENOMIC DNA]</scope>
    <source>
        <strain evidence="2 3">AF26-4BH</strain>
    </source>
</reference>
<keyword evidence="1" id="KW-1133">Transmembrane helix</keyword>